<dbReference type="VEuPathDB" id="FungiDB:BO71DRAFT_429005"/>
<organism evidence="1 2">
    <name type="scientific">Aspergillus ellipticus CBS 707.79</name>
    <dbReference type="NCBI Taxonomy" id="1448320"/>
    <lineage>
        <taxon>Eukaryota</taxon>
        <taxon>Fungi</taxon>
        <taxon>Dikarya</taxon>
        <taxon>Ascomycota</taxon>
        <taxon>Pezizomycotina</taxon>
        <taxon>Eurotiomycetes</taxon>
        <taxon>Eurotiomycetidae</taxon>
        <taxon>Eurotiales</taxon>
        <taxon>Aspergillaceae</taxon>
        <taxon>Aspergillus</taxon>
        <taxon>Aspergillus subgen. Circumdati</taxon>
    </lineage>
</organism>
<dbReference type="EMBL" id="KZ825852">
    <property type="protein sequence ID" value="PYH95496.1"/>
    <property type="molecule type" value="Genomic_DNA"/>
</dbReference>
<name>A0A319DDQ9_9EURO</name>
<accession>A0A319DDQ9</accession>
<sequence length="341" mass="39313">MSQLKDFIQSQLFGNPNMDRKKIDHRRPAQKGSPLWDLLENYPGLREGLETVALEPLRAKEQVRRQQQYMEEFQQKVSEEIARKDDQIKDLMQRIKVLSFRPDPLTDEEVTRKMKALQHRLEKWVNAHFLNENTLDTMSKLLEANGAVFVPKGLHEVRAFIISTISATIYEHIFGSFLLGSFMFGIEEAQFGAIVKAIQNNCPSYVAHNWRTATSIGISAESRDSRKSSERFARFVEECMKFKQCLDRQESQYRFFRSTFGTSYDPEKMEQATGTCGDLVVFSIWPGLYKESDLSLYKPEVVWVRSTETEEQPGGLPLQEDELANFLIPEGSHEAERSHSG</sequence>
<gene>
    <name evidence="1" type="ORF">BO71DRAFT_429005</name>
</gene>
<proteinExistence type="predicted"/>
<dbReference type="AlphaFoldDB" id="A0A319DDQ9"/>
<evidence type="ECO:0000313" key="1">
    <source>
        <dbReference type="EMBL" id="PYH95496.1"/>
    </source>
</evidence>
<dbReference type="Proteomes" id="UP000247810">
    <property type="component" value="Unassembled WGS sequence"/>
</dbReference>
<dbReference type="OrthoDB" id="4227183at2759"/>
<reference evidence="1 2" key="1">
    <citation type="submission" date="2018-02" db="EMBL/GenBank/DDBJ databases">
        <title>The genomes of Aspergillus section Nigri reveals drivers in fungal speciation.</title>
        <authorList>
            <consortium name="DOE Joint Genome Institute"/>
            <person name="Vesth T.C."/>
            <person name="Nybo J."/>
            <person name="Theobald S."/>
            <person name="Brandl J."/>
            <person name="Frisvad J.C."/>
            <person name="Nielsen K.F."/>
            <person name="Lyhne E.K."/>
            <person name="Kogle M.E."/>
            <person name="Kuo A."/>
            <person name="Riley R."/>
            <person name="Clum A."/>
            <person name="Nolan M."/>
            <person name="Lipzen A."/>
            <person name="Salamov A."/>
            <person name="Henrissat B."/>
            <person name="Wiebenga A."/>
            <person name="De vries R.P."/>
            <person name="Grigoriev I.V."/>
            <person name="Mortensen U.H."/>
            <person name="Andersen M.R."/>
            <person name="Baker S.E."/>
        </authorList>
    </citation>
    <scope>NUCLEOTIDE SEQUENCE [LARGE SCALE GENOMIC DNA]</scope>
    <source>
        <strain evidence="1 2">CBS 707.79</strain>
    </source>
</reference>
<protein>
    <submittedName>
        <fullName evidence="1">Uncharacterized protein</fullName>
    </submittedName>
</protein>
<keyword evidence="2" id="KW-1185">Reference proteome</keyword>
<evidence type="ECO:0000313" key="2">
    <source>
        <dbReference type="Proteomes" id="UP000247810"/>
    </source>
</evidence>